<keyword evidence="2" id="KW-1003">Cell membrane</keyword>
<reference evidence="7 8" key="1">
    <citation type="submission" date="2018-11" db="EMBL/GenBank/DDBJ databases">
        <title>Genomic Encyclopedia of Type Strains, Phase IV (KMG-IV): sequencing the most valuable type-strain genomes for metagenomic binning, comparative biology and taxonomic classification.</title>
        <authorList>
            <person name="Goeker M."/>
        </authorList>
    </citation>
    <scope>NUCLEOTIDE SEQUENCE [LARGE SCALE GENOMIC DNA]</scope>
    <source>
        <strain evidence="7 8">DSM 22027</strain>
    </source>
</reference>
<feature type="transmembrane region" description="Helical" evidence="6">
    <location>
        <begin position="86"/>
        <end position="103"/>
    </location>
</feature>
<dbReference type="CDD" id="cd06581">
    <property type="entry name" value="TM_PBP1_LivM_like"/>
    <property type="match status" value="1"/>
</dbReference>
<dbReference type="Pfam" id="PF02653">
    <property type="entry name" value="BPD_transp_2"/>
    <property type="match status" value="1"/>
</dbReference>
<comment type="caution">
    <text evidence="7">The sequence shown here is derived from an EMBL/GenBank/DDBJ whole genome shotgun (WGS) entry which is preliminary data.</text>
</comment>
<comment type="subcellular location">
    <subcellularLocation>
        <location evidence="1">Cell membrane</location>
        <topology evidence="1">Multi-pass membrane protein</topology>
    </subcellularLocation>
</comment>
<dbReference type="PANTHER" id="PTHR30482">
    <property type="entry name" value="HIGH-AFFINITY BRANCHED-CHAIN AMINO ACID TRANSPORT SYSTEM PERMEASE"/>
    <property type="match status" value="1"/>
</dbReference>
<keyword evidence="5 6" id="KW-0472">Membrane</keyword>
<evidence type="ECO:0000256" key="1">
    <source>
        <dbReference type="ARBA" id="ARBA00004651"/>
    </source>
</evidence>
<dbReference type="InterPro" id="IPR043428">
    <property type="entry name" value="LivM-like"/>
</dbReference>
<evidence type="ECO:0000313" key="7">
    <source>
        <dbReference type="EMBL" id="ROQ93226.1"/>
    </source>
</evidence>
<dbReference type="GO" id="GO:0015658">
    <property type="term" value="F:branched-chain amino acid transmembrane transporter activity"/>
    <property type="evidence" value="ECO:0007669"/>
    <property type="project" value="InterPro"/>
</dbReference>
<evidence type="ECO:0000256" key="2">
    <source>
        <dbReference type="ARBA" id="ARBA00022475"/>
    </source>
</evidence>
<protein>
    <submittedName>
        <fullName evidence="7">Amino acid/amide ABC transporter membrane protein 2 (HAAT family)</fullName>
    </submittedName>
</protein>
<keyword evidence="3 6" id="KW-0812">Transmembrane</keyword>
<dbReference type="GO" id="GO:0005886">
    <property type="term" value="C:plasma membrane"/>
    <property type="evidence" value="ECO:0007669"/>
    <property type="project" value="UniProtKB-SubCell"/>
</dbReference>
<feature type="transmembrane region" description="Helical" evidence="6">
    <location>
        <begin position="61"/>
        <end position="80"/>
    </location>
</feature>
<evidence type="ECO:0000256" key="5">
    <source>
        <dbReference type="ARBA" id="ARBA00023136"/>
    </source>
</evidence>
<name>A0A3N1V105_9BACT</name>
<evidence type="ECO:0000256" key="6">
    <source>
        <dbReference type="SAM" id="Phobius"/>
    </source>
</evidence>
<proteinExistence type="predicted"/>
<dbReference type="InterPro" id="IPR001851">
    <property type="entry name" value="ABC_transp_permease"/>
</dbReference>
<sequence length="327" mass="35279">MISRERAAFLALTVFLAAFPWLAGVSRSFSHYTDVMIFAGIFCVVTIGLSLLMGFAGQISLAQAAFFGIGAYGSGILTVHFHWNPWGALLVGALAAAAVAWLVGKPALRLKGHYLAMATLGFGVIVHIIINEEVDWTGGPSGFGGIPSLTIAGRKLTGDVAWFYLVWGLALLVFLFSRHVLHSRIGRALRAIHDDEKAAEAMGVPVSTLKVQVFIYSAVLASMAGSLYAHYVSFLSPGSFDLMWSIRFVLMVVVGGMQSLWGALVGTVFLTFVGNEWLQVFADFEILVYGGLLLLIALFVPQGLVVWLQGIVDRRHNIRETPSDGGS</sequence>
<feature type="transmembrane region" description="Helical" evidence="6">
    <location>
        <begin position="244"/>
        <end position="274"/>
    </location>
</feature>
<feature type="transmembrane region" description="Helical" evidence="6">
    <location>
        <begin position="286"/>
        <end position="308"/>
    </location>
</feature>
<keyword evidence="4 6" id="KW-1133">Transmembrane helix</keyword>
<evidence type="ECO:0000313" key="8">
    <source>
        <dbReference type="Proteomes" id="UP000276223"/>
    </source>
</evidence>
<dbReference type="AlphaFoldDB" id="A0A3N1V105"/>
<accession>A0A3N1V105</accession>
<dbReference type="Proteomes" id="UP000276223">
    <property type="component" value="Unassembled WGS sequence"/>
</dbReference>
<dbReference type="OrthoDB" id="9780757at2"/>
<feature type="transmembrane region" description="Helical" evidence="6">
    <location>
        <begin position="161"/>
        <end position="181"/>
    </location>
</feature>
<gene>
    <name evidence="7" type="ORF">EDC27_1234</name>
</gene>
<feature type="transmembrane region" description="Helical" evidence="6">
    <location>
        <begin position="112"/>
        <end position="130"/>
    </location>
</feature>
<keyword evidence="8" id="KW-1185">Reference proteome</keyword>
<evidence type="ECO:0000256" key="4">
    <source>
        <dbReference type="ARBA" id="ARBA00022989"/>
    </source>
</evidence>
<dbReference type="RefSeq" id="WP_123289753.1">
    <property type="nucleotide sequence ID" value="NZ_RJVA01000011.1"/>
</dbReference>
<organism evidence="7 8">
    <name type="scientific">Desulfosoma caldarium</name>
    <dbReference type="NCBI Taxonomy" id="610254"/>
    <lineage>
        <taxon>Bacteria</taxon>
        <taxon>Pseudomonadati</taxon>
        <taxon>Thermodesulfobacteriota</taxon>
        <taxon>Syntrophobacteria</taxon>
        <taxon>Syntrophobacterales</taxon>
        <taxon>Syntrophobacteraceae</taxon>
        <taxon>Desulfosoma</taxon>
    </lineage>
</organism>
<evidence type="ECO:0000256" key="3">
    <source>
        <dbReference type="ARBA" id="ARBA00022692"/>
    </source>
</evidence>
<dbReference type="PANTHER" id="PTHR30482:SF18">
    <property type="entry name" value="BRANCHED AMINO ACID TRANSPORT SYSTEM PERMEASE"/>
    <property type="match status" value="1"/>
</dbReference>
<feature type="transmembrane region" description="Helical" evidence="6">
    <location>
        <begin position="35"/>
        <end position="54"/>
    </location>
</feature>
<dbReference type="EMBL" id="RJVA01000011">
    <property type="protein sequence ID" value="ROQ93226.1"/>
    <property type="molecule type" value="Genomic_DNA"/>
</dbReference>